<dbReference type="AlphaFoldDB" id="A0A317CLW4"/>
<name>A0A317CLW4_9GAMM</name>
<dbReference type="EMBL" id="QGKL01000021">
    <property type="protein sequence ID" value="PWQ97302.1"/>
    <property type="molecule type" value="Genomic_DNA"/>
</dbReference>
<sequence>MTCIGYTPFKRYSYIFGMITKVISGKGYKMKYACKYNIIRFQPYAETQEFANIGVVLFVPKTGKFIFKLLPQNTYGRVTSFFSKLDKTILQNTLSILKDELTRIQKMANDYHNFEQIYDELVRSREGVIQYSDHFARLAEDPQSTTDALFEHYVHHAFTNETGHEEKMRASITQLLRTHKLVGRYKKASLGSDYYEVNLPFVHDNGDRPAVIKPIHFKHADSTKLFDHGLQWLTKMDQLFRMKVTTPDNVLFTFQAPAHKKGKIYDAYEKVSEQIKESGITMLDIEDKANIAEFAQHH</sequence>
<dbReference type="Pfam" id="PF11236">
    <property type="entry name" value="DUF3037"/>
    <property type="match status" value="1"/>
</dbReference>
<proteinExistence type="predicted"/>
<evidence type="ECO:0008006" key="3">
    <source>
        <dbReference type="Google" id="ProtNLM"/>
    </source>
</evidence>
<accession>A0A317CLW4</accession>
<evidence type="ECO:0000313" key="2">
    <source>
        <dbReference type="Proteomes" id="UP000245506"/>
    </source>
</evidence>
<evidence type="ECO:0000313" key="1">
    <source>
        <dbReference type="EMBL" id="PWQ97302.1"/>
    </source>
</evidence>
<comment type="caution">
    <text evidence="1">The sequence shown here is derived from an EMBL/GenBank/DDBJ whole genome shotgun (WGS) entry which is preliminary data.</text>
</comment>
<keyword evidence="2" id="KW-1185">Reference proteome</keyword>
<dbReference type="Proteomes" id="UP000245506">
    <property type="component" value="Unassembled WGS sequence"/>
</dbReference>
<organism evidence="1 2">
    <name type="scientific">Leucothrix arctica</name>
    <dbReference type="NCBI Taxonomy" id="1481894"/>
    <lineage>
        <taxon>Bacteria</taxon>
        <taxon>Pseudomonadati</taxon>
        <taxon>Pseudomonadota</taxon>
        <taxon>Gammaproteobacteria</taxon>
        <taxon>Thiotrichales</taxon>
        <taxon>Thiotrichaceae</taxon>
        <taxon>Leucothrix</taxon>
    </lineage>
</organism>
<protein>
    <recommendedName>
        <fullName evidence="3">DUF3037 domain-containing protein</fullName>
    </recommendedName>
</protein>
<gene>
    <name evidence="1" type="ORF">DKT75_07115</name>
</gene>
<reference evidence="1 2" key="1">
    <citation type="submission" date="2018-05" db="EMBL/GenBank/DDBJ databases">
        <title>Leucothrix arctica sp. nov., isolated from Arctic seawater.</title>
        <authorList>
            <person name="Choi A."/>
            <person name="Baek K."/>
        </authorList>
    </citation>
    <scope>NUCLEOTIDE SEQUENCE [LARGE SCALE GENOMIC DNA]</scope>
    <source>
        <strain evidence="1 2">IMCC9719</strain>
    </source>
</reference>
<dbReference type="InterPro" id="IPR021398">
    <property type="entry name" value="DUF3037"/>
</dbReference>